<dbReference type="PANTHER" id="PTHR45782">
    <property type="entry name" value="MITOCHONDRIAL RIBOSOME-ASSOCIATED GTPASE 1"/>
    <property type="match status" value="1"/>
</dbReference>
<dbReference type="Gene3D" id="3.40.50.300">
    <property type="entry name" value="P-loop containing nucleotide triphosphate hydrolases"/>
    <property type="match status" value="1"/>
</dbReference>
<evidence type="ECO:0000256" key="2">
    <source>
        <dbReference type="ARBA" id="ARBA00023134"/>
    </source>
</evidence>
<dbReference type="PROSITE" id="PS51721">
    <property type="entry name" value="G_CP"/>
    <property type="match status" value="1"/>
</dbReference>
<dbReference type="GO" id="GO:0005739">
    <property type="term" value="C:mitochondrion"/>
    <property type="evidence" value="ECO:0007669"/>
    <property type="project" value="TreeGrafter"/>
</dbReference>
<evidence type="ECO:0000256" key="1">
    <source>
        <dbReference type="ARBA" id="ARBA00022741"/>
    </source>
</evidence>
<sequence>MAQFVPRQTFALPNSIPKTYYLGHHAAAQSDMVKRLNQIHLILECRDLRLPLTTNNPLLERSLAGRQRIIVFTKCDLTINNPQHVNALRKLYGDRFILWNKNRPGSTKSLLSKIKEVARAIDSITGMRSMIVGMPNVGKSTLLNALRAQGLQSKNAKAAKTGGQPGVTRKIGTNVRIVESESNDSKRGVGDGGVLVLDTPGVFVPYVDNAETMVKIALVQGIKLGLIPEDVLVDYLLYRLNKINPAFYKQYSKPTNDVQELLNSIAARTGKLKAGGVPDLRSAASMFLRDWRAGKLGKFMLEDLSDEAIEEHQNRMLNPPLSMNQAKKQQKEARAQERAGA</sequence>
<dbReference type="GO" id="GO:0032543">
    <property type="term" value="P:mitochondrial translation"/>
    <property type="evidence" value="ECO:0007669"/>
    <property type="project" value="TreeGrafter"/>
</dbReference>
<dbReference type="Pfam" id="PF01926">
    <property type="entry name" value="MMR_HSR1"/>
    <property type="match status" value="1"/>
</dbReference>
<protein>
    <recommendedName>
        <fullName evidence="4">CP-type G domain-containing protein</fullName>
    </recommendedName>
</protein>
<dbReference type="InterPro" id="IPR030378">
    <property type="entry name" value="G_CP_dom"/>
</dbReference>
<evidence type="ECO:0000259" key="4">
    <source>
        <dbReference type="PROSITE" id="PS51721"/>
    </source>
</evidence>
<dbReference type="PANTHER" id="PTHR45782:SF4">
    <property type="entry name" value="MITOCHONDRIAL RIBOSOME-ASSOCIATED GTPASE 1"/>
    <property type="match status" value="1"/>
</dbReference>
<dbReference type="GO" id="GO:0003924">
    <property type="term" value="F:GTPase activity"/>
    <property type="evidence" value="ECO:0007669"/>
    <property type="project" value="TreeGrafter"/>
</dbReference>
<feature type="region of interest" description="Disordered" evidence="3">
    <location>
        <begin position="316"/>
        <end position="341"/>
    </location>
</feature>
<gene>
    <name evidence="5" type="ORF">FIESC28_00683</name>
</gene>
<dbReference type="RefSeq" id="XP_031021088.1">
    <property type="nucleotide sequence ID" value="XM_031154834.1"/>
</dbReference>
<feature type="compositionally biased region" description="Basic and acidic residues" evidence="3">
    <location>
        <begin position="329"/>
        <end position="341"/>
    </location>
</feature>
<dbReference type="Gene3D" id="1.10.1580.10">
    <property type="match status" value="1"/>
</dbReference>
<keyword evidence="2" id="KW-0342">GTP-binding</keyword>
<evidence type="ECO:0000313" key="5">
    <source>
        <dbReference type="EMBL" id="RBR26497.1"/>
    </source>
</evidence>
<keyword evidence="1" id="KW-0547">Nucleotide-binding</keyword>
<dbReference type="GeneID" id="41990130"/>
<organism evidence="5 6">
    <name type="scientific">Fusarium coffeatum</name>
    <dbReference type="NCBI Taxonomy" id="231269"/>
    <lineage>
        <taxon>Eukaryota</taxon>
        <taxon>Fungi</taxon>
        <taxon>Dikarya</taxon>
        <taxon>Ascomycota</taxon>
        <taxon>Pezizomycotina</taxon>
        <taxon>Sordariomycetes</taxon>
        <taxon>Hypocreomycetidae</taxon>
        <taxon>Hypocreales</taxon>
        <taxon>Nectriaceae</taxon>
        <taxon>Fusarium</taxon>
        <taxon>Fusarium incarnatum-equiseti species complex</taxon>
    </lineage>
</organism>
<dbReference type="EMBL" id="QKXC01000019">
    <property type="protein sequence ID" value="RBR26497.1"/>
    <property type="molecule type" value="Genomic_DNA"/>
</dbReference>
<dbReference type="GO" id="GO:0005525">
    <property type="term" value="F:GTP binding"/>
    <property type="evidence" value="ECO:0007669"/>
    <property type="project" value="UniProtKB-KW"/>
</dbReference>
<dbReference type="SUPFAM" id="SSF52540">
    <property type="entry name" value="P-loop containing nucleoside triphosphate hydrolases"/>
    <property type="match status" value="1"/>
</dbReference>
<keyword evidence="6" id="KW-1185">Reference proteome</keyword>
<evidence type="ECO:0000256" key="3">
    <source>
        <dbReference type="SAM" id="MobiDB-lite"/>
    </source>
</evidence>
<dbReference type="InterPro" id="IPR023179">
    <property type="entry name" value="GTP-bd_ortho_bundle_sf"/>
</dbReference>
<proteinExistence type="predicted"/>
<reference evidence="5 6" key="1">
    <citation type="submission" date="2018-06" db="EMBL/GenBank/DDBJ databases">
        <title>Fusarium incarnatum-equiseti species complex species 28.</title>
        <authorList>
            <person name="Gardiner D.M."/>
        </authorList>
    </citation>
    <scope>NUCLEOTIDE SEQUENCE [LARGE SCALE GENOMIC DNA]</scope>
    <source>
        <strain evidence="5 6">FIESC_28</strain>
    </source>
</reference>
<evidence type="ECO:0000313" key="6">
    <source>
        <dbReference type="Proteomes" id="UP000253153"/>
    </source>
</evidence>
<comment type="caution">
    <text evidence="5">The sequence shown here is derived from an EMBL/GenBank/DDBJ whole genome shotgun (WGS) entry which is preliminary data.</text>
</comment>
<dbReference type="InterPro" id="IPR027417">
    <property type="entry name" value="P-loop_NTPase"/>
</dbReference>
<name>A0A366SAZ2_9HYPO</name>
<feature type="domain" description="CP-type G" evidence="4">
    <location>
        <begin position="30"/>
        <end position="205"/>
    </location>
</feature>
<dbReference type="InterPro" id="IPR006073">
    <property type="entry name" value="GTP-bd"/>
</dbReference>
<dbReference type="Proteomes" id="UP000253153">
    <property type="component" value="Unassembled WGS sequence"/>
</dbReference>
<dbReference type="OrthoDB" id="269151at2759"/>
<dbReference type="AlphaFoldDB" id="A0A366SAZ2"/>
<accession>A0A366SAZ2</accession>